<dbReference type="AlphaFoldDB" id="A0A1M5LQF9"/>
<dbReference type="CDD" id="cd07983">
    <property type="entry name" value="LPLAT_DUF374-like"/>
    <property type="match status" value="1"/>
</dbReference>
<dbReference type="InterPro" id="IPR007172">
    <property type="entry name" value="DUF374"/>
</dbReference>
<evidence type="ECO:0000313" key="4">
    <source>
        <dbReference type="Proteomes" id="UP000190675"/>
    </source>
</evidence>
<dbReference type="OrthoDB" id="9810508at2"/>
<proteinExistence type="predicted"/>
<feature type="compositionally biased region" description="Low complexity" evidence="1">
    <location>
        <begin position="236"/>
        <end position="264"/>
    </location>
</feature>
<organism evidence="3 4">
    <name type="scientific">Bradyrhizobium erythrophlei</name>
    <dbReference type="NCBI Taxonomy" id="1437360"/>
    <lineage>
        <taxon>Bacteria</taxon>
        <taxon>Pseudomonadati</taxon>
        <taxon>Pseudomonadota</taxon>
        <taxon>Alphaproteobacteria</taxon>
        <taxon>Hyphomicrobiales</taxon>
        <taxon>Nitrobacteraceae</taxon>
        <taxon>Bradyrhizobium</taxon>
    </lineage>
</organism>
<sequence length="278" mass="30374">MKKLLRNALRSSWVQRAVGFLAAEYLRLVWLTNRFSFDPANVYDIVEPQMPAIFAFWHGQHFLTPFIKTKESHLAKVLISRHRDGEFNAIAAERLGIGTIRGSGDHGGAFHRKGGVGAFREMVQALAEGYNVASTADVPKRARVAGMGIIMLARESGRPIMPFAMATSRFVRLRNWDSTTINLPFGRGALVGIAPVHVPPDADAETMERLRLQLEAYLNEATRLAYEKLGRAEAGPSKASPAKASPAKASPSNASLPTNSLPEKSLSEKSLPENKSLG</sequence>
<feature type="region of interest" description="Disordered" evidence="1">
    <location>
        <begin position="231"/>
        <end position="278"/>
    </location>
</feature>
<accession>A0A1M5LQF9</accession>
<name>A0A1M5LQF9_9BRAD</name>
<evidence type="ECO:0000259" key="2">
    <source>
        <dbReference type="Pfam" id="PF04028"/>
    </source>
</evidence>
<evidence type="ECO:0000256" key="1">
    <source>
        <dbReference type="SAM" id="MobiDB-lite"/>
    </source>
</evidence>
<dbReference type="RefSeq" id="WP_079567117.1">
    <property type="nucleotide sequence ID" value="NZ_LT670818.1"/>
</dbReference>
<dbReference type="EMBL" id="LT670818">
    <property type="protein sequence ID" value="SHG67255.1"/>
    <property type="molecule type" value="Genomic_DNA"/>
</dbReference>
<dbReference type="Proteomes" id="UP000190675">
    <property type="component" value="Chromosome I"/>
</dbReference>
<feature type="domain" description="DUF374" evidence="2">
    <location>
        <begin position="75"/>
        <end position="142"/>
    </location>
</feature>
<evidence type="ECO:0000313" key="3">
    <source>
        <dbReference type="EMBL" id="SHG67255.1"/>
    </source>
</evidence>
<protein>
    <recommendedName>
        <fullName evidence="2">DUF374 domain-containing protein</fullName>
    </recommendedName>
</protein>
<dbReference type="Pfam" id="PF04028">
    <property type="entry name" value="DUF374"/>
    <property type="match status" value="1"/>
</dbReference>
<reference evidence="3 4" key="1">
    <citation type="submission" date="2016-11" db="EMBL/GenBank/DDBJ databases">
        <authorList>
            <person name="Jaros S."/>
            <person name="Januszkiewicz K."/>
            <person name="Wedrychowicz H."/>
        </authorList>
    </citation>
    <scope>NUCLEOTIDE SEQUENCE [LARGE SCALE GENOMIC DNA]</scope>
    <source>
        <strain evidence="3 4">GAS242</strain>
    </source>
</reference>
<gene>
    <name evidence="3" type="ORF">SAMN05444169_3604</name>
</gene>